<gene>
    <name evidence="6" type="primary">gltR</name>
    <name evidence="6" type="ORF">NCTC13163_01983</name>
</gene>
<evidence type="ECO:0000256" key="4">
    <source>
        <dbReference type="ARBA" id="ARBA00023163"/>
    </source>
</evidence>
<comment type="similarity">
    <text evidence="1">Belongs to the LysR transcriptional regulatory family.</text>
</comment>
<dbReference type="STRING" id="1397694.GCA_000702585_02476"/>
<dbReference type="GO" id="GO:0003700">
    <property type="term" value="F:DNA-binding transcription factor activity"/>
    <property type="evidence" value="ECO:0007669"/>
    <property type="project" value="InterPro"/>
</dbReference>
<dbReference type="PRINTS" id="PR00039">
    <property type="entry name" value="HTHLYSR"/>
</dbReference>
<sequence length="292" mass="33940">MQVSEVEVLIVLAEELNMRKAAERLFVSQPALSQRLVTIEHQWGKKIFVRSTRGLALTPDGEKIIDFAKKMYSEEQELRGELTAKQGEVYGTLKIAVASIMGQYWLPRVLKRFVERYPSVRVKLVTGWSSEMMRYMLEENFHIGIIRGNPDWRGEKMRLFSDSLHLVDMRMTDLKQLKNNERSFIQFKSDSTYYQEILEWWQERFSSPPMTTLVVDQIETCKQMALHGIGFAILPESTIRDVEAIHKIPLTSSNGTPLIRDTWMLSTESMLELAQVRAFWEVVEEVTKESVE</sequence>
<dbReference type="Pfam" id="PF03466">
    <property type="entry name" value="LysR_substrate"/>
    <property type="match status" value="1"/>
</dbReference>
<dbReference type="InterPro" id="IPR005119">
    <property type="entry name" value="LysR_subst-bd"/>
</dbReference>
<keyword evidence="4" id="KW-0804">Transcription</keyword>
<keyword evidence="3" id="KW-0238">DNA-binding</keyword>
<dbReference type="PROSITE" id="PS50931">
    <property type="entry name" value="HTH_LYSR"/>
    <property type="match status" value="1"/>
</dbReference>
<organism evidence="6 7">
    <name type="scientific">Exiguobacterium aurantiacum</name>
    <dbReference type="NCBI Taxonomy" id="33987"/>
    <lineage>
        <taxon>Bacteria</taxon>
        <taxon>Bacillati</taxon>
        <taxon>Bacillota</taxon>
        <taxon>Bacilli</taxon>
        <taxon>Bacillales</taxon>
        <taxon>Bacillales Family XII. Incertae Sedis</taxon>
        <taxon>Exiguobacterium</taxon>
    </lineage>
</organism>
<evidence type="ECO:0000313" key="7">
    <source>
        <dbReference type="Proteomes" id="UP000254060"/>
    </source>
</evidence>
<dbReference type="OrthoDB" id="107670at2"/>
<name>A0A377FUX2_9BACL</name>
<reference evidence="6 7" key="1">
    <citation type="submission" date="2018-06" db="EMBL/GenBank/DDBJ databases">
        <authorList>
            <consortium name="Pathogen Informatics"/>
            <person name="Doyle S."/>
        </authorList>
    </citation>
    <scope>NUCLEOTIDE SEQUENCE [LARGE SCALE GENOMIC DNA]</scope>
    <source>
        <strain evidence="6 7">NCTC13163</strain>
    </source>
</reference>
<proteinExistence type="inferred from homology"/>
<accession>A0A377FUX2</accession>
<dbReference type="RefSeq" id="WP_024369967.1">
    <property type="nucleotide sequence ID" value="NZ_UGGP01000001.1"/>
</dbReference>
<dbReference type="PANTHER" id="PTHR30126:SF78">
    <property type="entry name" value="HTH LYSR-TYPE DOMAIN-CONTAINING PROTEIN"/>
    <property type="match status" value="1"/>
</dbReference>
<evidence type="ECO:0000256" key="1">
    <source>
        <dbReference type="ARBA" id="ARBA00009437"/>
    </source>
</evidence>
<evidence type="ECO:0000256" key="3">
    <source>
        <dbReference type="ARBA" id="ARBA00023125"/>
    </source>
</evidence>
<dbReference type="SUPFAM" id="SSF46785">
    <property type="entry name" value="Winged helix' DNA-binding domain"/>
    <property type="match status" value="1"/>
</dbReference>
<dbReference type="Pfam" id="PF00126">
    <property type="entry name" value="HTH_1"/>
    <property type="match status" value="1"/>
</dbReference>
<dbReference type="InterPro" id="IPR036388">
    <property type="entry name" value="WH-like_DNA-bd_sf"/>
</dbReference>
<dbReference type="EMBL" id="UGGP01000001">
    <property type="protein sequence ID" value="STO08610.1"/>
    <property type="molecule type" value="Genomic_DNA"/>
</dbReference>
<dbReference type="Gene3D" id="3.40.190.290">
    <property type="match status" value="1"/>
</dbReference>
<dbReference type="InterPro" id="IPR000847">
    <property type="entry name" value="LysR_HTH_N"/>
</dbReference>
<dbReference type="InterPro" id="IPR036390">
    <property type="entry name" value="WH_DNA-bd_sf"/>
</dbReference>
<evidence type="ECO:0000313" key="6">
    <source>
        <dbReference type="EMBL" id="STO08610.1"/>
    </source>
</evidence>
<dbReference type="Gene3D" id="1.10.10.10">
    <property type="entry name" value="Winged helix-like DNA-binding domain superfamily/Winged helix DNA-binding domain"/>
    <property type="match status" value="1"/>
</dbReference>
<dbReference type="CDD" id="cd05466">
    <property type="entry name" value="PBP2_LTTR_substrate"/>
    <property type="match status" value="1"/>
</dbReference>
<protein>
    <submittedName>
        <fullName evidence="6">HTH-type transcriptional regulator gltR</fullName>
    </submittedName>
</protein>
<dbReference type="Proteomes" id="UP000254060">
    <property type="component" value="Unassembled WGS sequence"/>
</dbReference>
<dbReference type="AlphaFoldDB" id="A0A377FUX2"/>
<evidence type="ECO:0000256" key="2">
    <source>
        <dbReference type="ARBA" id="ARBA00023015"/>
    </source>
</evidence>
<dbReference type="GO" id="GO:0000976">
    <property type="term" value="F:transcription cis-regulatory region binding"/>
    <property type="evidence" value="ECO:0007669"/>
    <property type="project" value="TreeGrafter"/>
</dbReference>
<keyword evidence="2" id="KW-0805">Transcription regulation</keyword>
<feature type="domain" description="HTH lysR-type" evidence="5">
    <location>
        <begin position="1"/>
        <end position="58"/>
    </location>
</feature>
<dbReference type="SUPFAM" id="SSF53850">
    <property type="entry name" value="Periplasmic binding protein-like II"/>
    <property type="match status" value="1"/>
</dbReference>
<dbReference type="PANTHER" id="PTHR30126">
    <property type="entry name" value="HTH-TYPE TRANSCRIPTIONAL REGULATOR"/>
    <property type="match status" value="1"/>
</dbReference>
<evidence type="ECO:0000259" key="5">
    <source>
        <dbReference type="PROSITE" id="PS50931"/>
    </source>
</evidence>